<accession>A0A2M9WL36</accession>
<dbReference type="Proteomes" id="UP000231914">
    <property type="component" value="Unassembled WGS sequence"/>
</dbReference>
<proteinExistence type="predicted"/>
<sequence>MARKKQKQKPHIRYNTEIQYYRGIPFRLIEYTQKHFDRLRAKRFLLNPDFETEYRTQNFWIPNCYLEEDGTLKPNVFVDWIFVKCVKANKFKYAGLEIPDWMRGKL</sequence>
<reference evidence="1 2" key="1">
    <citation type="submission" date="2016-10" db="EMBL/GenBank/DDBJ databases">
        <title>WGS of isloates from the oral cavity of healthy individuals.</title>
        <authorList>
            <person name="Sharma S."/>
            <person name="Pal V.K."/>
            <person name="Patil P.B."/>
            <person name="Korpole S."/>
            <person name="Grover V."/>
        </authorList>
    </citation>
    <scope>NUCLEOTIDE SEQUENCE [LARGE SCALE GENOMIC DNA]</scope>
    <source>
        <strain evidence="1 2">DISK12</strain>
    </source>
</reference>
<dbReference type="AlphaFoldDB" id="A0A2M9WL36"/>
<gene>
    <name evidence="1" type="ORF">BHU41_12675</name>
</gene>
<organism evidence="1 2">
    <name type="scientific">Lactobacillus crispatus</name>
    <dbReference type="NCBI Taxonomy" id="47770"/>
    <lineage>
        <taxon>Bacteria</taxon>
        <taxon>Bacillati</taxon>
        <taxon>Bacillota</taxon>
        <taxon>Bacilli</taxon>
        <taxon>Lactobacillales</taxon>
        <taxon>Lactobacillaceae</taxon>
        <taxon>Lactobacillus</taxon>
    </lineage>
</organism>
<dbReference type="RefSeq" id="WP_100733148.1">
    <property type="nucleotide sequence ID" value="NZ_MKXG01000248.1"/>
</dbReference>
<name>A0A2M9WL36_9LACO</name>
<protein>
    <submittedName>
        <fullName evidence="1">Uncharacterized protein</fullName>
    </submittedName>
</protein>
<evidence type="ECO:0000313" key="1">
    <source>
        <dbReference type="EMBL" id="PJZ15135.1"/>
    </source>
</evidence>
<dbReference type="EMBL" id="MKXG01000248">
    <property type="protein sequence ID" value="PJZ15135.1"/>
    <property type="molecule type" value="Genomic_DNA"/>
</dbReference>
<dbReference type="GeneID" id="48924653"/>
<comment type="caution">
    <text evidence="1">The sequence shown here is derived from an EMBL/GenBank/DDBJ whole genome shotgun (WGS) entry which is preliminary data.</text>
</comment>
<evidence type="ECO:0000313" key="2">
    <source>
        <dbReference type="Proteomes" id="UP000231914"/>
    </source>
</evidence>